<name>X1PSR8_9ZZZZ</name>
<reference evidence="2" key="1">
    <citation type="journal article" date="2014" name="Front. Microbiol.">
        <title>High frequency of phylogenetically diverse reductive dehalogenase-homologous genes in deep subseafloor sedimentary metagenomes.</title>
        <authorList>
            <person name="Kawai M."/>
            <person name="Futagami T."/>
            <person name="Toyoda A."/>
            <person name="Takaki Y."/>
            <person name="Nishi S."/>
            <person name="Hori S."/>
            <person name="Arai W."/>
            <person name="Tsubouchi T."/>
            <person name="Morono Y."/>
            <person name="Uchiyama I."/>
            <person name="Ito T."/>
            <person name="Fujiyama A."/>
            <person name="Inagaki F."/>
            <person name="Takami H."/>
        </authorList>
    </citation>
    <scope>NUCLEOTIDE SEQUENCE</scope>
    <source>
        <strain evidence="2">Expedition CK06-06</strain>
    </source>
</reference>
<sequence>SVDKAGKLRMGEILLEPNHSALLAAFIVGIIAIISVSTAFYIRKMRLERPKKRMRSKKRRLPRFLVSTL</sequence>
<feature type="non-terminal residue" evidence="2">
    <location>
        <position position="1"/>
    </location>
</feature>
<evidence type="ECO:0000313" key="2">
    <source>
        <dbReference type="EMBL" id="GAI33909.1"/>
    </source>
</evidence>
<proteinExistence type="predicted"/>
<dbReference type="EMBL" id="BARV01031078">
    <property type="protein sequence ID" value="GAI33909.1"/>
    <property type="molecule type" value="Genomic_DNA"/>
</dbReference>
<keyword evidence="1" id="KW-1133">Transmembrane helix</keyword>
<keyword evidence="1" id="KW-0812">Transmembrane</keyword>
<gene>
    <name evidence="2" type="ORF">S06H3_49239</name>
</gene>
<evidence type="ECO:0000256" key="1">
    <source>
        <dbReference type="SAM" id="Phobius"/>
    </source>
</evidence>
<comment type="caution">
    <text evidence="2">The sequence shown here is derived from an EMBL/GenBank/DDBJ whole genome shotgun (WGS) entry which is preliminary data.</text>
</comment>
<dbReference type="AlphaFoldDB" id="X1PSR8"/>
<organism evidence="2">
    <name type="scientific">marine sediment metagenome</name>
    <dbReference type="NCBI Taxonomy" id="412755"/>
    <lineage>
        <taxon>unclassified sequences</taxon>
        <taxon>metagenomes</taxon>
        <taxon>ecological metagenomes</taxon>
    </lineage>
</organism>
<accession>X1PSR8</accession>
<keyword evidence="1" id="KW-0472">Membrane</keyword>
<feature type="transmembrane region" description="Helical" evidence="1">
    <location>
        <begin position="20"/>
        <end position="42"/>
    </location>
</feature>
<protein>
    <submittedName>
        <fullName evidence="2">Uncharacterized protein</fullName>
    </submittedName>
</protein>